<dbReference type="CDD" id="cd00130">
    <property type="entry name" value="PAS"/>
    <property type="match status" value="1"/>
</dbReference>
<feature type="coiled-coil region" evidence="6">
    <location>
        <begin position="487"/>
        <end position="528"/>
    </location>
</feature>
<feature type="transmembrane region" description="Helical" evidence="7">
    <location>
        <begin position="12"/>
        <end position="31"/>
    </location>
</feature>
<reference evidence="10" key="1">
    <citation type="submission" date="2020-05" db="EMBL/GenBank/DDBJ databases">
        <authorList>
            <person name="Zhu T."/>
            <person name="Keshari N."/>
            <person name="Lu X."/>
        </authorList>
    </citation>
    <scope>NUCLEOTIDE SEQUENCE</scope>
    <source>
        <strain evidence="10">NK1-12</strain>
    </source>
</reference>
<keyword evidence="7" id="KW-1133">Transmembrane helix</keyword>
<dbReference type="InterPro" id="IPR013656">
    <property type="entry name" value="PAS_4"/>
</dbReference>
<dbReference type="InterPro" id="IPR001610">
    <property type="entry name" value="PAC"/>
</dbReference>
<keyword evidence="6" id="KW-0175">Coiled coil</keyword>
<accession>A0AA97AIN9</accession>
<dbReference type="Pfam" id="PF02518">
    <property type="entry name" value="HATPase_c"/>
    <property type="match status" value="1"/>
</dbReference>
<dbReference type="SMART" id="SM00388">
    <property type="entry name" value="HisKA"/>
    <property type="match status" value="1"/>
</dbReference>
<evidence type="ECO:0000256" key="1">
    <source>
        <dbReference type="ARBA" id="ARBA00000085"/>
    </source>
</evidence>
<evidence type="ECO:0000256" key="5">
    <source>
        <dbReference type="ARBA" id="ARBA00023012"/>
    </source>
</evidence>
<evidence type="ECO:0000259" key="9">
    <source>
        <dbReference type="PROSITE" id="PS50113"/>
    </source>
</evidence>
<dbReference type="SMART" id="SM00086">
    <property type="entry name" value="PAC"/>
    <property type="match status" value="2"/>
</dbReference>
<keyword evidence="4" id="KW-0808">Transferase</keyword>
<dbReference type="CDD" id="cd00082">
    <property type="entry name" value="HisKA"/>
    <property type="match status" value="1"/>
</dbReference>
<dbReference type="InterPro" id="IPR000014">
    <property type="entry name" value="PAS"/>
</dbReference>
<evidence type="ECO:0000313" key="10">
    <source>
        <dbReference type="EMBL" id="WNZ24046.1"/>
    </source>
</evidence>
<dbReference type="SMART" id="SM00387">
    <property type="entry name" value="HATPase_c"/>
    <property type="match status" value="1"/>
</dbReference>
<evidence type="ECO:0000256" key="2">
    <source>
        <dbReference type="ARBA" id="ARBA00012438"/>
    </source>
</evidence>
<dbReference type="NCBIfam" id="TIGR00229">
    <property type="entry name" value="sensory_box"/>
    <property type="match status" value="1"/>
</dbReference>
<dbReference type="Gene3D" id="3.30.565.10">
    <property type="entry name" value="Histidine kinase-like ATPase, C-terminal domain"/>
    <property type="match status" value="1"/>
</dbReference>
<dbReference type="PROSITE" id="PS50113">
    <property type="entry name" value="PAC"/>
    <property type="match status" value="2"/>
</dbReference>
<feature type="domain" description="PAC" evidence="9">
    <location>
        <begin position="270"/>
        <end position="326"/>
    </location>
</feature>
<dbReference type="EMBL" id="CP053586">
    <property type="protein sequence ID" value="WNZ24046.1"/>
    <property type="molecule type" value="Genomic_DNA"/>
</dbReference>
<name>A0AA97AIN9_9CYAN</name>
<dbReference type="PRINTS" id="PR00344">
    <property type="entry name" value="BCTRLSENSOR"/>
</dbReference>
<dbReference type="EC" id="2.7.13.3" evidence="2"/>
<dbReference type="InterPro" id="IPR036890">
    <property type="entry name" value="HATPase_C_sf"/>
</dbReference>
<dbReference type="SUPFAM" id="SSF47384">
    <property type="entry name" value="Homodimeric domain of signal transducing histidine kinase"/>
    <property type="match status" value="1"/>
</dbReference>
<dbReference type="AlphaFoldDB" id="A0AA97AIN9"/>
<dbReference type="Pfam" id="PF08448">
    <property type="entry name" value="PAS_4"/>
    <property type="match status" value="1"/>
</dbReference>
<dbReference type="InterPro" id="IPR003661">
    <property type="entry name" value="HisK_dim/P_dom"/>
</dbReference>
<proteinExistence type="predicted"/>
<keyword evidence="7" id="KW-0472">Membrane</keyword>
<feature type="domain" description="PAC" evidence="9">
    <location>
        <begin position="445"/>
        <end position="496"/>
    </location>
</feature>
<evidence type="ECO:0000256" key="7">
    <source>
        <dbReference type="SAM" id="Phobius"/>
    </source>
</evidence>
<dbReference type="PANTHER" id="PTHR43065:SF50">
    <property type="entry name" value="HISTIDINE KINASE"/>
    <property type="match status" value="1"/>
</dbReference>
<keyword evidence="3" id="KW-0597">Phosphoprotein</keyword>
<dbReference type="Gene3D" id="6.10.250.490">
    <property type="match status" value="1"/>
</dbReference>
<dbReference type="Gene3D" id="3.30.450.20">
    <property type="entry name" value="PAS domain"/>
    <property type="match status" value="2"/>
</dbReference>
<dbReference type="GO" id="GO:0000155">
    <property type="term" value="F:phosphorelay sensor kinase activity"/>
    <property type="evidence" value="ECO:0007669"/>
    <property type="project" value="InterPro"/>
</dbReference>
<dbReference type="Gene3D" id="1.10.287.130">
    <property type="match status" value="1"/>
</dbReference>
<keyword evidence="7" id="KW-0812">Transmembrane</keyword>
<dbReference type="InterPro" id="IPR000700">
    <property type="entry name" value="PAS-assoc_C"/>
</dbReference>
<dbReference type="SUPFAM" id="SSF55785">
    <property type="entry name" value="PYP-like sensor domain (PAS domain)"/>
    <property type="match status" value="2"/>
</dbReference>
<dbReference type="InterPro" id="IPR013655">
    <property type="entry name" value="PAS_fold_3"/>
</dbReference>
<organism evidence="10">
    <name type="scientific">Leptolyngbya sp. NK1-12</name>
    <dbReference type="NCBI Taxonomy" id="2547451"/>
    <lineage>
        <taxon>Bacteria</taxon>
        <taxon>Bacillati</taxon>
        <taxon>Cyanobacteriota</taxon>
        <taxon>Cyanophyceae</taxon>
        <taxon>Leptolyngbyales</taxon>
        <taxon>Leptolyngbyaceae</taxon>
        <taxon>Leptolyngbya group</taxon>
        <taxon>Leptolyngbya</taxon>
    </lineage>
</organism>
<dbReference type="PROSITE" id="PS50109">
    <property type="entry name" value="HIS_KIN"/>
    <property type="match status" value="1"/>
</dbReference>
<dbReference type="InterPro" id="IPR004358">
    <property type="entry name" value="Sig_transdc_His_kin-like_C"/>
</dbReference>
<dbReference type="RefSeq" id="WP_316429627.1">
    <property type="nucleotide sequence ID" value="NZ_CP053586.1"/>
</dbReference>
<evidence type="ECO:0000259" key="8">
    <source>
        <dbReference type="PROSITE" id="PS50109"/>
    </source>
</evidence>
<feature type="coiled-coil region" evidence="6">
    <location>
        <begin position="128"/>
        <end position="208"/>
    </location>
</feature>
<feature type="transmembrane region" description="Helical" evidence="7">
    <location>
        <begin position="69"/>
        <end position="92"/>
    </location>
</feature>
<dbReference type="InterPro" id="IPR035965">
    <property type="entry name" value="PAS-like_dom_sf"/>
</dbReference>
<dbReference type="Pfam" id="PF08447">
    <property type="entry name" value="PAS_3"/>
    <property type="match status" value="1"/>
</dbReference>
<dbReference type="InterPro" id="IPR036097">
    <property type="entry name" value="HisK_dim/P_sf"/>
</dbReference>
<protein>
    <recommendedName>
        <fullName evidence="2">histidine kinase</fullName>
        <ecNumber evidence="2">2.7.13.3</ecNumber>
    </recommendedName>
</protein>
<keyword evidence="5" id="KW-0902">Two-component regulatory system</keyword>
<dbReference type="InterPro" id="IPR005467">
    <property type="entry name" value="His_kinase_dom"/>
</dbReference>
<dbReference type="SUPFAM" id="SSF55874">
    <property type="entry name" value="ATPase domain of HSP90 chaperone/DNA topoisomerase II/histidine kinase"/>
    <property type="match status" value="1"/>
</dbReference>
<evidence type="ECO:0000256" key="6">
    <source>
        <dbReference type="SAM" id="Coils"/>
    </source>
</evidence>
<dbReference type="InterPro" id="IPR003594">
    <property type="entry name" value="HATPase_dom"/>
</dbReference>
<gene>
    <name evidence="10" type="ORF">HJG54_15045</name>
</gene>
<feature type="coiled-coil region" evidence="6">
    <location>
        <begin position="317"/>
        <end position="376"/>
    </location>
</feature>
<evidence type="ECO:0000256" key="4">
    <source>
        <dbReference type="ARBA" id="ARBA00022777"/>
    </source>
</evidence>
<keyword evidence="4" id="KW-0418">Kinase</keyword>
<sequence length="809" mass="91483">MTLNDLLMAANGLIPTCYVTMAALLLMLFWWRQPRPFFLLAISLILFNGVLGWREYGLLLVQNHSNQDLLLWFTLGLDLITAGLAVGGMMLWRCYGDRIAPFRLPLPQDQLTIANQELASVKTRLESLLAHTAELSEANQQLVKAIEERKQAEAELTQRNQELEQYAHQRLTDLRQANLFLQSQVIERQQAESELRQSQQLLQLVMDNIPQLIFWKDHNSVYLGCNQSFAVAAGVSSPQDVVGKTDYDLPWKPQETEWFRQCDRRVMESDRAELGIVEPILQADGEQAWMETNKVPLHDSAGNVVGVLGTAEDITHRVQAELTLKQLNEELERRVEERTTELRQAIAQLEYEIKERREAEAALRQSEKRFQKLTASAPGLIYQFQLDPDGSYTFPYLSSGCHDIYEIEPVAAQCDPSLLIDSVHEDDRQIFFDSVSQSAATLQTWEWQGRIITASGQLKWVQAVSRPELQAGGVILWDGLLIDISDRKRAEEALRQSEMRLRHQAEQLEQTLQQLRRTQAQLIQSEKMSSLGQLVAGVAHEINNPVNFIHGNLAPASEYVQDLMQLLKAYQRHYPDPTPALQRQIETIDLEFLLSDLPKLLESMQTGTERIRNIVQSLRTFSRLDEAELKDVDLHLSLDSTLMILQNRLKAKPKRPAIEIVKRYGQLPSVECYAGQLNQVFMHILNNAIDALETGYQQVEEINQSNALAITTLAKPTITITTQASDETVTIQVGDNGIGMSEEIQQRLFDPFFTTKPVGKGTGMGLAISYQIVVEKHGGQLQCISAPGKGTTFILTIPVNQAANRFQVN</sequence>
<evidence type="ECO:0000256" key="3">
    <source>
        <dbReference type="ARBA" id="ARBA00022553"/>
    </source>
</evidence>
<feature type="transmembrane region" description="Helical" evidence="7">
    <location>
        <begin position="37"/>
        <end position="57"/>
    </location>
</feature>
<dbReference type="PANTHER" id="PTHR43065">
    <property type="entry name" value="SENSOR HISTIDINE KINASE"/>
    <property type="match status" value="1"/>
</dbReference>
<comment type="catalytic activity">
    <reaction evidence="1">
        <text>ATP + protein L-histidine = ADP + protein N-phospho-L-histidine.</text>
        <dbReference type="EC" id="2.7.13.3"/>
    </reaction>
</comment>
<feature type="domain" description="Histidine kinase" evidence="8">
    <location>
        <begin position="537"/>
        <end position="801"/>
    </location>
</feature>